<comment type="caution">
    <text evidence="5">The sequence shown here is derived from an EMBL/GenBank/DDBJ whole genome shotgun (WGS) entry which is preliminary data.</text>
</comment>
<feature type="compositionally biased region" description="Gly residues" evidence="1">
    <location>
        <begin position="567"/>
        <end position="586"/>
    </location>
</feature>
<evidence type="ECO:0000256" key="1">
    <source>
        <dbReference type="SAM" id="MobiDB-lite"/>
    </source>
</evidence>
<keyword evidence="2" id="KW-0472">Membrane</keyword>
<proteinExistence type="predicted"/>
<evidence type="ECO:0000259" key="3">
    <source>
        <dbReference type="Pfam" id="PF09972"/>
    </source>
</evidence>
<evidence type="ECO:0000313" key="6">
    <source>
        <dbReference type="Proteomes" id="UP001501821"/>
    </source>
</evidence>
<dbReference type="InterPro" id="IPR048389">
    <property type="entry name" value="YciQ-like_C"/>
</dbReference>
<reference evidence="6" key="1">
    <citation type="journal article" date="2019" name="Int. J. Syst. Evol. Microbiol.">
        <title>The Global Catalogue of Microorganisms (GCM) 10K type strain sequencing project: providing services to taxonomists for standard genome sequencing and annotation.</title>
        <authorList>
            <consortium name="The Broad Institute Genomics Platform"/>
            <consortium name="The Broad Institute Genome Sequencing Center for Infectious Disease"/>
            <person name="Wu L."/>
            <person name="Ma J."/>
        </authorList>
    </citation>
    <scope>NUCLEOTIDE SEQUENCE [LARGE SCALE GENOMIC DNA]</scope>
    <source>
        <strain evidence="6">JCM 16953</strain>
    </source>
</reference>
<evidence type="ECO:0000256" key="2">
    <source>
        <dbReference type="SAM" id="Phobius"/>
    </source>
</evidence>
<gene>
    <name evidence="5" type="ORF">GCM10022242_32970</name>
</gene>
<feature type="transmembrane region" description="Helical" evidence="2">
    <location>
        <begin position="404"/>
        <end position="428"/>
    </location>
</feature>
<feature type="domain" description="DUF2207" evidence="3">
    <location>
        <begin position="42"/>
        <end position="223"/>
    </location>
</feature>
<keyword evidence="2" id="KW-0812">Transmembrane</keyword>
<organism evidence="5 6">
    <name type="scientific">Nocardioides panacisoli</name>
    <dbReference type="NCBI Taxonomy" id="627624"/>
    <lineage>
        <taxon>Bacteria</taxon>
        <taxon>Bacillati</taxon>
        <taxon>Actinomycetota</taxon>
        <taxon>Actinomycetes</taxon>
        <taxon>Propionibacteriales</taxon>
        <taxon>Nocardioidaceae</taxon>
        <taxon>Nocardioides</taxon>
    </lineage>
</organism>
<name>A0ABP7IWN7_9ACTN</name>
<evidence type="ECO:0000259" key="4">
    <source>
        <dbReference type="Pfam" id="PF20990"/>
    </source>
</evidence>
<feature type="transmembrane region" description="Helical" evidence="2">
    <location>
        <begin position="434"/>
        <end position="453"/>
    </location>
</feature>
<dbReference type="Pfam" id="PF09972">
    <property type="entry name" value="DUF2207"/>
    <property type="match status" value="1"/>
</dbReference>
<accession>A0ABP7IWN7</accession>
<dbReference type="Proteomes" id="UP001501821">
    <property type="component" value="Unassembled WGS sequence"/>
</dbReference>
<evidence type="ECO:0000313" key="5">
    <source>
        <dbReference type="EMBL" id="GAA3828985.1"/>
    </source>
</evidence>
<keyword evidence="2" id="KW-1133">Transmembrane helix</keyword>
<keyword evidence="6" id="KW-1185">Reference proteome</keyword>
<dbReference type="InterPro" id="IPR018702">
    <property type="entry name" value="DUF2207"/>
</dbReference>
<dbReference type="Pfam" id="PF20990">
    <property type="entry name" value="DUF2207_C"/>
    <property type="match status" value="1"/>
</dbReference>
<sequence>MLRAIRALIVFGVLAAILSWPAIFFSVHGDTGDPTEEETSFTTYKADFTVHDDGGMDVVETLQTDFPSSDKHGIFQFFDRLDSSDPHARHPIEDFTVTRDGRSEPYTHSLKSGRFDVYRIGDADTTLSSGEHTYKITYHVDGVLTPGGDEVGTPYQFYWQLVPGGWLQQIERSRLTVHLPADAEDVQCVIGWGDGTPCKENGDGTKDITVTTGHLSAQTPVTLIAGEDVSSPTEPTTLPWSGRWDRVLGRSVPVAGAIAAGTVAAAALGLLLAFLTYERAPRFPLQYAPPDGIGPAQASYILTEAHDRKQYVATLLHAAEHGAISLTPGQDSWTITDKAGPQGWAGLDPLTTSVAGLLGGPGTSFSAGKKDVSAGLKLKTAISTFDSAVAQWAKSAGLLARAGIGGFGGTLVIGALLVTGAIVIWHPFDVTGLGLPAAAFFATGMPMLATGAATKRTAAGRDLWSRIGGFKRVLSTTSAEDRFDFSGRKELYTAYIPWAVAFGCAKEWASKYRLETGEDPPMPGYFYGYGYGYASLDSGIDSIVDSFDSTLDSAISAYDATQSSSSSGGGGFSGGGGGGGGGGGSW</sequence>
<dbReference type="RefSeq" id="WP_344777447.1">
    <property type="nucleotide sequence ID" value="NZ_BAABAH010000013.1"/>
</dbReference>
<protein>
    <submittedName>
        <fullName evidence="5">DUF2207 domain-containing protein</fullName>
    </submittedName>
</protein>
<dbReference type="EMBL" id="BAABAH010000013">
    <property type="protein sequence ID" value="GAA3828985.1"/>
    <property type="molecule type" value="Genomic_DNA"/>
</dbReference>
<feature type="region of interest" description="Disordered" evidence="1">
    <location>
        <begin position="561"/>
        <end position="586"/>
    </location>
</feature>
<feature type="transmembrane region" description="Helical" evidence="2">
    <location>
        <begin position="254"/>
        <end position="277"/>
    </location>
</feature>
<feature type="domain" description="Predicted membrane protein YciQ-like C-terminal" evidence="4">
    <location>
        <begin position="287"/>
        <end position="511"/>
    </location>
</feature>